<dbReference type="InterPro" id="IPR042771">
    <property type="entry name" value="GTF3C6-like"/>
</dbReference>
<evidence type="ECO:0000256" key="1">
    <source>
        <dbReference type="SAM" id="MobiDB-lite"/>
    </source>
</evidence>
<feature type="region of interest" description="Disordered" evidence="1">
    <location>
        <begin position="118"/>
        <end position="154"/>
    </location>
</feature>
<feature type="domain" description="Transcription factor TFIIIC triple barrel" evidence="2">
    <location>
        <begin position="21"/>
        <end position="117"/>
    </location>
</feature>
<evidence type="ECO:0000313" key="4">
    <source>
        <dbReference type="Proteomes" id="UP000772434"/>
    </source>
</evidence>
<dbReference type="GO" id="GO:0000127">
    <property type="term" value="C:transcription factor TFIIIC complex"/>
    <property type="evidence" value="ECO:0007669"/>
    <property type="project" value="TreeGrafter"/>
</dbReference>
<dbReference type="Pfam" id="PF10419">
    <property type="entry name" value="TFIIIC_sub6"/>
    <property type="match status" value="1"/>
</dbReference>
<proteinExistence type="predicted"/>
<dbReference type="Gene3D" id="2.60.40.4370">
    <property type="match status" value="1"/>
</dbReference>
<dbReference type="PANTHER" id="PTHR21860:SF2">
    <property type="entry name" value="GENERAL TRANSCRIPTION FACTOR 3C POLYPEPTIDE 6"/>
    <property type="match status" value="1"/>
</dbReference>
<dbReference type="EMBL" id="JADNRY010000053">
    <property type="protein sequence ID" value="KAF9069191.1"/>
    <property type="molecule type" value="Genomic_DNA"/>
</dbReference>
<feature type="compositionally biased region" description="Basic and acidic residues" evidence="1">
    <location>
        <begin position="118"/>
        <end position="130"/>
    </location>
</feature>
<dbReference type="InterPro" id="IPR019481">
    <property type="entry name" value="TFIIIC_triple_barrel"/>
</dbReference>
<sequence>TSLCPGYRHVEDFGPDEEYEEEIEEFYVTLDLSGAEPTLIPSSSAYRLIASTLTLRGLDTPSPFMQLAGTVLRGRHESLLGTELIFTDAKDTQDKTKRHLAFTSATEKRIRFKEVLLHSKEPPAETHEEQGQMQEAETLDRMTGKGAEPSVRKR</sequence>
<dbReference type="Proteomes" id="UP000772434">
    <property type="component" value="Unassembled WGS sequence"/>
</dbReference>
<dbReference type="GO" id="GO:0006383">
    <property type="term" value="P:transcription by RNA polymerase III"/>
    <property type="evidence" value="ECO:0007669"/>
    <property type="project" value="InterPro"/>
</dbReference>
<dbReference type="OrthoDB" id="1877767at2759"/>
<gene>
    <name evidence="3" type="ORF">BDP27DRAFT_1149786</name>
</gene>
<feature type="non-terminal residue" evidence="3">
    <location>
        <position position="1"/>
    </location>
</feature>
<reference evidence="3" key="1">
    <citation type="submission" date="2020-11" db="EMBL/GenBank/DDBJ databases">
        <authorList>
            <consortium name="DOE Joint Genome Institute"/>
            <person name="Ahrendt S."/>
            <person name="Riley R."/>
            <person name="Andreopoulos W."/>
            <person name="Labutti K."/>
            <person name="Pangilinan J."/>
            <person name="Ruiz-Duenas F.J."/>
            <person name="Barrasa J.M."/>
            <person name="Sanchez-Garcia M."/>
            <person name="Camarero S."/>
            <person name="Miyauchi S."/>
            <person name="Serrano A."/>
            <person name="Linde D."/>
            <person name="Babiker R."/>
            <person name="Drula E."/>
            <person name="Ayuso-Fernandez I."/>
            <person name="Pacheco R."/>
            <person name="Padilla G."/>
            <person name="Ferreira P."/>
            <person name="Barriuso J."/>
            <person name="Kellner H."/>
            <person name="Castanera R."/>
            <person name="Alfaro M."/>
            <person name="Ramirez L."/>
            <person name="Pisabarro A.G."/>
            <person name="Kuo A."/>
            <person name="Tritt A."/>
            <person name="Lipzen A."/>
            <person name="He G."/>
            <person name="Yan M."/>
            <person name="Ng V."/>
            <person name="Cullen D."/>
            <person name="Martin F."/>
            <person name="Rosso M.-N."/>
            <person name="Henrissat B."/>
            <person name="Hibbett D."/>
            <person name="Martinez A.T."/>
            <person name="Grigoriev I.V."/>
        </authorList>
    </citation>
    <scope>NUCLEOTIDE SEQUENCE</scope>
    <source>
        <strain evidence="3">AH 40177</strain>
    </source>
</reference>
<name>A0A9P5PTM8_9AGAR</name>
<comment type="caution">
    <text evidence="3">The sequence shown here is derived from an EMBL/GenBank/DDBJ whole genome shotgun (WGS) entry which is preliminary data.</text>
</comment>
<accession>A0A9P5PTM8</accession>
<keyword evidence="4" id="KW-1185">Reference proteome</keyword>
<evidence type="ECO:0000259" key="2">
    <source>
        <dbReference type="Pfam" id="PF10419"/>
    </source>
</evidence>
<dbReference type="PANTHER" id="PTHR21860">
    <property type="entry name" value="TRANSCRIPTION INITIATION FACTOR IIIC TFIIIC , POLYPEPTIDE 6-RELATED"/>
    <property type="match status" value="1"/>
</dbReference>
<evidence type="ECO:0000313" key="3">
    <source>
        <dbReference type="EMBL" id="KAF9069191.1"/>
    </source>
</evidence>
<dbReference type="AlphaFoldDB" id="A0A9P5PTM8"/>
<organism evidence="3 4">
    <name type="scientific">Rhodocollybia butyracea</name>
    <dbReference type="NCBI Taxonomy" id="206335"/>
    <lineage>
        <taxon>Eukaryota</taxon>
        <taxon>Fungi</taxon>
        <taxon>Dikarya</taxon>
        <taxon>Basidiomycota</taxon>
        <taxon>Agaricomycotina</taxon>
        <taxon>Agaricomycetes</taxon>
        <taxon>Agaricomycetidae</taxon>
        <taxon>Agaricales</taxon>
        <taxon>Marasmiineae</taxon>
        <taxon>Omphalotaceae</taxon>
        <taxon>Rhodocollybia</taxon>
    </lineage>
</organism>
<protein>
    <recommendedName>
        <fullName evidence="2">Transcription factor TFIIIC triple barrel domain-containing protein</fullName>
    </recommendedName>
</protein>
<feature type="non-terminal residue" evidence="3">
    <location>
        <position position="154"/>
    </location>
</feature>